<evidence type="ECO:0000313" key="3">
    <source>
        <dbReference type="EMBL" id="SDK76278.1"/>
    </source>
</evidence>
<dbReference type="Gene3D" id="2.40.10.10">
    <property type="entry name" value="Trypsin-like serine proteases"/>
    <property type="match status" value="1"/>
</dbReference>
<dbReference type="SUPFAM" id="SSF50494">
    <property type="entry name" value="Trypsin-like serine proteases"/>
    <property type="match status" value="1"/>
</dbReference>
<dbReference type="PANTHER" id="PTHR13412:SF0">
    <property type="entry name" value="T-CELL IMMUNOMODULATORY PROTEIN"/>
    <property type="match status" value="1"/>
</dbReference>
<dbReference type="Gene3D" id="2.40.128.340">
    <property type="match status" value="3"/>
</dbReference>
<name>A0A1G9EJM2_9PSEU</name>
<dbReference type="InterPro" id="IPR024881">
    <property type="entry name" value="Tip"/>
</dbReference>
<dbReference type="SUPFAM" id="SSF69318">
    <property type="entry name" value="Integrin alpha N-terminal domain"/>
    <property type="match status" value="1"/>
</dbReference>
<evidence type="ECO:0000256" key="1">
    <source>
        <dbReference type="SAM" id="SignalP"/>
    </source>
</evidence>
<dbReference type="GO" id="GO:0006508">
    <property type="term" value="P:proteolysis"/>
    <property type="evidence" value="ECO:0007669"/>
    <property type="project" value="InterPro"/>
</dbReference>
<dbReference type="InterPro" id="IPR013783">
    <property type="entry name" value="Ig-like_fold"/>
</dbReference>
<dbReference type="PANTHER" id="PTHR13412">
    <property type="entry name" value="T-CELL IMMUNOMODULATORY PROTEIN HOMOLOG"/>
    <property type="match status" value="1"/>
</dbReference>
<dbReference type="InterPro" id="IPR028994">
    <property type="entry name" value="Integrin_alpha_N"/>
</dbReference>
<dbReference type="AlphaFoldDB" id="A0A1G9EJM2"/>
<reference evidence="4" key="1">
    <citation type="submission" date="2016-10" db="EMBL/GenBank/DDBJ databases">
        <authorList>
            <person name="Varghese N."/>
            <person name="Submissions S."/>
        </authorList>
    </citation>
    <scope>NUCLEOTIDE SEQUENCE [LARGE SCALE GENOMIC DNA]</scope>
    <source>
        <strain evidence="4">DSM 44796</strain>
    </source>
</reference>
<sequence length="652" mass="68371">MRSWPRAAAGAVVTAAVTAGLVASPSMALSGGTVVPDGSYKFLAKISKSAMAACSGVLVDPVWVLTAKGCTPDGATVSLAGRTIGIARVVEKDDRDVVLVRLKEAVGDVAPIAIGAAPAQGEVLRAGGFGRTVTEWVPDRPRTSLFTVGSSNGQTVALTGNDGVDTCKGDAGGPVFREVGGVPQLVGLNAASWQHGCLGVSETRQGSTAARVDNLGSWFASEFLDVSAVAAPRHAINLTWVARGNQSFKVYAAQTADVPIGASTLVATAITPRFTHSALAAKQRWYYRVVPVRDGQDGPASGVATATTKVPTRNDFTGDGVDDLTAAYDVGGFTLGLPVWTGGQDGLGAPEFKLTGPAGGFDLNRARFLSGDFNGDGKADTAAFYNYDGGDTKILVFYAGATGYADWQEKWTGGAGNWPAQTSKVLAGDFNADGKADIAAFYDLGNDQTKLFVWSGTATGFEAPVAKWDSGQNQWRQAKGTYLAGDYNGDGRVDVTAAYDHGDGRMALWTFEATADGFTAPVHRKEVTGWGGSQARYVSGDWNGDGRSDIGAFYNYPGGQTKLLVFYVTATSFDGWSEKWDGLPGNWPAQTARVTSGDYNGDGRADVVAFYNFDNGLTRSYMWKGTATGFDAPVQQWDGGQGNWPAQSARVL</sequence>
<evidence type="ECO:0000259" key="2">
    <source>
        <dbReference type="PROSITE" id="PS50240"/>
    </source>
</evidence>
<dbReference type="Pfam" id="PF00089">
    <property type="entry name" value="Trypsin"/>
    <property type="match status" value="1"/>
</dbReference>
<dbReference type="GO" id="GO:0004252">
    <property type="term" value="F:serine-type endopeptidase activity"/>
    <property type="evidence" value="ECO:0007669"/>
    <property type="project" value="InterPro"/>
</dbReference>
<dbReference type="InterPro" id="IPR043504">
    <property type="entry name" value="Peptidase_S1_PA_chymotrypsin"/>
</dbReference>
<dbReference type="PRINTS" id="PR00722">
    <property type="entry name" value="CHYMOTRYPSIN"/>
</dbReference>
<dbReference type="EMBL" id="FNET01000007">
    <property type="protein sequence ID" value="SDK76278.1"/>
    <property type="molecule type" value="Genomic_DNA"/>
</dbReference>
<dbReference type="InterPro" id="IPR001314">
    <property type="entry name" value="Peptidase_S1A"/>
</dbReference>
<dbReference type="GO" id="GO:0005886">
    <property type="term" value="C:plasma membrane"/>
    <property type="evidence" value="ECO:0007669"/>
    <property type="project" value="TreeGrafter"/>
</dbReference>
<dbReference type="Gene3D" id="2.60.40.10">
    <property type="entry name" value="Immunoglobulins"/>
    <property type="match status" value="1"/>
</dbReference>
<proteinExistence type="predicted"/>
<dbReference type="RefSeq" id="WP_090006904.1">
    <property type="nucleotide sequence ID" value="NZ_FNET01000007.1"/>
</dbReference>
<feature type="chain" id="PRO_5011575010" evidence="1">
    <location>
        <begin position="29"/>
        <end position="652"/>
    </location>
</feature>
<evidence type="ECO:0000313" key="4">
    <source>
        <dbReference type="Proteomes" id="UP000199682"/>
    </source>
</evidence>
<dbReference type="InterPro" id="IPR001254">
    <property type="entry name" value="Trypsin_dom"/>
</dbReference>
<gene>
    <name evidence="3" type="ORF">SAMN04488074_10773</name>
</gene>
<keyword evidence="1" id="KW-0732">Signal</keyword>
<dbReference type="Proteomes" id="UP000199682">
    <property type="component" value="Unassembled WGS sequence"/>
</dbReference>
<dbReference type="SMART" id="SM00020">
    <property type="entry name" value="Tryp_SPc"/>
    <property type="match status" value="1"/>
</dbReference>
<dbReference type="PROSITE" id="PS50240">
    <property type="entry name" value="TRYPSIN_DOM"/>
    <property type="match status" value="1"/>
</dbReference>
<feature type="domain" description="Peptidase S1" evidence="2">
    <location>
        <begin position="29"/>
        <end position="246"/>
    </location>
</feature>
<protein>
    <submittedName>
        <fullName evidence="3">Repeat domain-containing protein</fullName>
    </submittedName>
</protein>
<accession>A0A1G9EJM2</accession>
<feature type="signal peptide" evidence="1">
    <location>
        <begin position="1"/>
        <end position="28"/>
    </location>
</feature>
<dbReference type="InterPro" id="IPR009003">
    <property type="entry name" value="Peptidase_S1_PA"/>
</dbReference>
<organism evidence="3 4">
    <name type="scientific">Lentzea albidocapillata subsp. violacea</name>
    <dbReference type="NCBI Taxonomy" id="128104"/>
    <lineage>
        <taxon>Bacteria</taxon>
        <taxon>Bacillati</taxon>
        <taxon>Actinomycetota</taxon>
        <taxon>Actinomycetes</taxon>
        <taxon>Pseudonocardiales</taxon>
        <taxon>Pseudonocardiaceae</taxon>
        <taxon>Lentzea</taxon>
    </lineage>
</organism>
<dbReference type="GO" id="GO:0005975">
    <property type="term" value="P:carbohydrate metabolic process"/>
    <property type="evidence" value="ECO:0007669"/>
    <property type="project" value="UniProtKB-ARBA"/>
</dbReference>